<proteinExistence type="predicted"/>
<dbReference type="Proteomes" id="UP000887563">
    <property type="component" value="Unplaced"/>
</dbReference>
<protein>
    <submittedName>
        <fullName evidence="2">Uncharacterized protein</fullName>
    </submittedName>
</protein>
<reference evidence="2" key="1">
    <citation type="submission" date="2022-11" db="UniProtKB">
        <authorList>
            <consortium name="WormBaseParasite"/>
        </authorList>
    </citation>
    <scope>IDENTIFICATION</scope>
</reference>
<organism evidence="1 2">
    <name type="scientific">Meloidogyne incognita</name>
    <name type="common">Southern root-knot nematode worm</name>
    <name type="synonym">Oxyuris incognita</name>
    <dbReference type="NCBI Taxonomy" id="6306"/>
    <lineage>
        <taxon>Eukaryota</taxon>
        <taxon>Metazoa</taxon>
        <taxon>Ecdysozoa</taxon>
        <taxon>Nematoda</taxon>
        <taxon>Chromadorea</taxon>
        <taxon>Rhabditida</taxon>
        <taxon>Tylenchina</taxon>
        <taxon>Tylenchomorpha</taxon>
        <taxon>Tylenchoidea</taxon>
        <taxon>Meloidogynidae</taxon>
        <taxon>Meloidogyninae</taxon>
        <taxon>Meloidogyne</taxon>
        <taxon>Meloidogyne incognita group</taxon>
    </lineage>
</organism>
<evidence type="ECO:0000313" key="1">
    <source>
        <dbReference type="Proteomes" id="UP000887563"/>
    </source>
</evidence>
<sequence length="53" mass="6105">MQLLTSCGVQKVVESGNRHIRILRYYIYYSSTDAINKCCDMSSFFAIFAITFV</sequence>
<keyword evidence="1" id="KW-1185">Reference proteome</keyword>
<accession>A0A914MCR2</accession>
<evidence type="ECO:0000313" key="2">
    <source>
        <dbReference type="WBParaSite" id="Minc3s01651g25356"/>
    </source>
</evidence>
<dbReference type="AlphaFoldDB" id="A0A914MCR2"/>
<name>A0A914MCR2_MELIC</name>
<dbReference type="WBParaSite" id="Minc3s01651g25356">
    <property type="protein sequence ID" value="Minc3s01651g25356"/>
    <property type="gene ID" value="Minc3s01651g25356"/>
</dbReference>